<feature type="compositionally biased region" description="Low complexity" evidence="6">
    <location>
        <begin position="63"/>
        <end position="80"/>
    </location>
</feature>
<evidence type="ECO:0000256" key="7">
    <source>
        <dbReference type="SAM" id="SignalP"/>
    </source>
</evidence>
<dbReference type="RefSeq" id="WP_006213915.1">
    <property type="nucleotide sequence ID" value="NZ_ANHZ02000004.1"/>
</dbReference>
<dbReference type="PANTHER" id="PTHR13887">
    <property type="entry name" value="GLUTATHIONE S-TRANSFERASE KAPPA"/>
    <property type="match status" value="1"/>
</dbReference>
<organism evidence="9 10">
    <name type="scientific">Kocuria palustris PEL</name>
    <dbReference type="NCBI Taxonomy" id="1236550"/>
    <lineage>
        <taxon>Bacteria</taxon>
        <taxon>Bacillati</taxon>
        <taxon>Actinomycetota</taxon>
        <taxon>Actinomycetes</taxon>
        <taxon>Micrococcales</taxon>
        <taxon>Micrococcaceae</taxon>
        <taxon>Kocuria</taxon>
    </lineage>
</organism>
<dbReference type="AlphaFoldDB" id="M2XX83"/>
<comment type="similarity">
    <text evidence="1">Belongs to the thioredoxin family. DsbA subfamily.</text>
</comment>
<evidence type="ECO:0000259" key="8">
    <source>
        <dbReference type="PROSITE" id="PS51352"/>
    </source>
</evidence>
<dbReference type="InterPro" id="IPR013766">
    <property type="entry name" value="Thioredoxin_domain"/>
</dbReference>
<keyword evidence="10" id="KW-1185">Reference proteome</keyword>
<gene>
    <name evidence="9" type="ORF">C884_01906</name>
</gene>
<evidence type="ECO:0000256" key="2">
    <source>
        <dbReference type="ARBA" id="ARBA00022729"/>
    </source>
</evidence>
<evidence type="ECO:0000313" key="9">
    <source>
        <dbReference type="EMBL" id="EME37398.1"/>
    </source>
</evidence>
<dbReference type="InterPro" id="IPR036249">
    <property type="entry name" value="Thioredoxin-like_sf"/>
</dbReference>
<feature type="chain" id="PRO_5038783144" evidence="7">
    <location>
        <begin position="33"/>
        <end position="282"/>
    </location>
</feature>
<dbReference type="Pfam" id="PF13462">
    <property type="entry name" value="Thioredoxin_4"/>
    <property type="match status" value="1"/>
</dbReference>
<proteinExistence type="inferred from homology"/>
<evidence type="ECO:0000256" key="5">
    <source>
        <dbReference type="ARBA" id="ARBA00023284"/>
    </source>
</evidence>
<feature type="compositionally biased region" description="Low complexity" evidence="6">
    <location>
        <begin position="38"/>
        <end position="49"/>
    </location>
</feature>
<comment type="caution">
    <text evidence="9">The sequence shown here is derived from an EMBL/GenBank/DDBJ whole genome shotgun (WGS) entry which is preliminary data.</text>
</comment>
<feature type="region of interest" description="Disordered" evidence="6">
    <location>
        <begin position="28"/>
        <end position="88"/>
    </location>
</feature>
<dbReference type="Gene3D" id="3.40.30.10">
    <property type="entry name" value="Glutaredoxin"/>
    <property type="match status" value="1"/>
</dbReference>
<dbReference type="EMBL" id="ANHZ02000004">
    <property type="protein sequence ID" value="EME37398.1"/>
    <property type="molecule type" value="Genomic_DNA"/>
</dbReference>
<evidence type="ECO:0000256" key="6">
    <source>
        <dbReference type="SAM" id="MobiDB-lite"/>
    </source>
</evidence>
<feature type="signal peptide" evidence="7">
    <location>
        <begin position="1"/>
        <end position="32"/>
    </location>
</feature>
<evidence type="ECO:0000256" key="3">
    <source>
        <dbReference type="ARBA" id="ARBA00023002"/>
    </source>
</evidence>
<feature type="domain" description="Thioredoxin" evidence="8">
    <location>
        <begin position="68"/>
        <end position="269"/>
    </location>
</feature>
<keyword evidence="5" id="KW-0676">Redox-active center</keyword>
<dbReference type="InterPro" id="IPR012336">
    <property type="entry name" value="Thioredoxin-like_fold"/>
</dbReference>
<sequence>MTSHPTGSRLAAGLTAAACCALLLTSCLPSSDEDPSTEDSASAQDSASAPDTGSEGSPSQDPSEGGSAQAEDSASAQDSEAPQEDTEVAGVDQAIEDGYALNTASGDLPVVTMYTDYECPACGSFHPAVEQVAEELDGEVVVRVKNFPLSMHDNAVPAAHAVEAAGRQGEAHEYASLVYDDVDEWSELSDGELEGRFVELAGEAGLDEQRFREDMGSSDVEEIVEQHSQQAEDLELTGTPSFVADGRAIDLGEIGSAEDLRDVLRDAAEGSSGSSSDSGTRA</sequence>
<evidence type="ECO:0000313" key="10">
    <source>
        <dbReference type="Proteomes" id="UP000009877"/>
    </source>
</evidence>
<name>M2XX83_9MICC</name>
<dbReference type="GO" id="GO:0016491">
    <property type="term" value="F:oxidoreductase activity"/>
    <property type="evidence" value="ECO:0007669"/>
    <property type="project" value="UniProtKB-KW"/>
</dbReference>
<dbReference type="Proteomes" id="UP000009877">
    <property type="component" value="Unassembled WGS sequence"/>
</dbReference>
<evidence type="ECO:0000256" key="1">
    <source>
        <dbReference type="ARBA" id="ARBA00005791"/>
    </source>
</evidence>
<evidence type="ECO:0000256" key="4">
    <source>
        <dbReference type="ARBA" id="ARBA00023157"/>
    </source>
</evidence>
<dbReference type="SUPFAM" id="SSF52833">
    <property type="entry name" value="Thioredoxin-like"/>
    <property type="match status" value="1"/>
</dbReference>
<dbReference type="PANTHER" id="PTHR13887:SF14">
    <property type="entry name" value="DISULFIDE BOND FORMATION PROTEIN D"/>
    <property type="match status" value="1"/>
</dbReference>
<reference evidence="9 10" key="1">
    <citation type="journal article" date="2014" name="Genome Announc.">
        <title>Draft Genome Sequence of Kocuria palustris PEL.</title>
        <authorList>
            <person name="Sharma G."/>
            <person name="Khatri I."/>
            <person name="Subramanian S."/>
        </authorList>
    </citation>
    <scope>NUCLEOTIDE SEQUENCE [LARGE SCALE GENOMIC DNA]</scope>
    <source>
        <strain evidence="9 10">PEL</strain>
    </source>
</reference>
<keyword evidence="3" id="KW-0560">Oxidoreductase</keyword>
<keyword evidence="2 7" id="KW-0732">Signal</keyword>
<keyword evidence="4" id="KW-1015">Disulfide bond</keyword>
<accession>M2XX83</accession>
<protein>
    <submittedName>
        <fullName evidence="9">DSBA-like thioredoxin domain protein</fullName>
    </submittedName>
</protein>
<dbReference type="PROSITE" id="PS51352">
    <property type="entry name" value="THIOREDOXIN_2"/>
    <property type="match status" value="1"/>
</dbReference>